<dbReference type="InterPro" id="IPR004864">
    <property type="entry name" value="LEA_2"/>
</dbReference>
<dbReference type="InterPro" id="IPR013990">
    <property type="entry name" value="WHy-dom"/>
</dbReference>
<comment type="similarity">
    <text evidence="1">Belongs to the LEA type 2 family.</text>
</comment>
<dbReference type="PROSITE" id="PS51257">
    <property type="entry name" value="PROKAR_LIPOPROTEIN"/>
    <property type="match status" value="1"/>
</dbReference>
<dbReference type="STRING" id="484498.SAMN05421686_104148"/>
<accession>A0A1N7LPZ0</accession>
<sequence length="285" mass="29540">MTSRSLIRLTSTTLFVTFLASCAALKGIVDVKKPTAEVAGVSLGSLSLEQATLLVDVAVSNPNGFALDAAGFDLDLGVGGSPLASVNQPDATVTVPANGTESVQLPVTLKFTDLANAIGGLSGKNSVDYTLDGNVLMDVPVMGNISIPVNFAGNLPIPQLPEITFSDISLSDVSWSGAKLMLSLDVENPNAFGLDLNSLAYNLQAEGKSLGKGALSSVKLEEGQSQKIDIPLEVSLTNLGISLFRMLSGGEAVKVGIDGSADVTPDIGLWKPEPLKFKAERTLNP</sequence>
<dbReference type="SMART" id="SM00769">
    <property type="entry name" value="WHy"/>
    <property type="match status" value="2"/>
</dbReference>
<keyword evidence="5" id="KW-1185">Reference proteome</keyword>
<feature type="domain" description="Water stress and hypersensitive response" evidence="3">
    <location>
        <begin position="163"/>
        <end position="280"/>
    </location>
</feature>
<dbReference type="Proteomes" id="UP000185639">
    <property type="component" value="Unassembled WGS sequence"/>
</dbReference>
<dbReference type="GO" id="GO:0009269">
    <property type="term" value="P:response to desiccation"/>
    <property type="evidence" value="ECO:0007669"/>
    <property type="project" value="InterPro"/>
</dbReference>
<keyword evidence="2" id="KW-0732">Signal</keyword>
<feature type="chain" id="PRO_5012546263" evidence="2">
    <location>
        <begin position="24"/>
        <end position="285"/>
    </location>
</feature>
<dbReference type="Pfam" id="PF03168">
    <property type="entry name" value="LEA_2"/>
    <property type="match status" value="2"/>
</dbReference>
<dbReference type="SUPFAM" id="SSF117070">
    <property type="entry name" value="LEA14-like"/>
    <property type="match status" value="2"/>
</dbReference>
<dbReference type="EMBL" id="FTOH01000004">
    <property type="protein sequence ID" value="SIS75925.1"/>
    <property type="molecule type" value="Genomic_DNA"/>
</dbReference>
<dbReference type="OrthoDB" id="6116190at2"/>
<dbReference type="Gene3D" id="2.60.40.1820">
    <property type="match status" value="2"/>
</dbReference>
<feature type="domain" description="Water stress and hypersensitive response" evidence="3">
    <location>
        <begin position="36"/>
        <end position="154"/>
    </location>
</feature>
<organism evidence="4 5">
    <name type="scientific">Thalassolituus maritimus</name>
    <dbReference type="NCBI Taxonomy" id="484498"/>
    <lineage>
        <taxon>Bacteria</taxon>
        <taxon>Pseudomonadati</taxon>
        <taxon>Pseudomonadota</taxon>
        <taxon>Gammaproteobacteria</taxon>
        <taxon>Oceanospirillales</taxon>
        <taxon>Oceanospirillaceae</taxon>
        <taxon>Thalassolituus</taxon>
    </lineage>
</organism>
<dbReference type="PANTHER" id="PTHR31459:SF2">
    <property type="entry name" value="OS03G0843300 PROTEIN"/>
    <property type="match status" value="1"/>
</dbReference>
<dbReference type="RefSeq" id="WP_076515011.1">
    <property type="nucleotide sequence ID" value="NZ_FTOH01000004.1"/>
</dbReference>
<gene>
    <name evidence="4" type="ORF">SAMN05421686_104148</name>
</gene>
<dbReference type="InterPro" id="IPR045043">
    <property type="entry name" value="Lea14-like"/>
</dbReference>
<evidence type="ECO:0000313" key="5">
    <source>
        <dbReference type="Proteomes" id="UP000185639"/>
    </source>
</evidence>
<reference evidence="5" key="1">
    <citation type="submission" date="2017-01" db="EMBL/GenBank/DDBJ databases">
        <authorList>
            <person name="Varghese N."/>
            <person name="Submissions S."/>
        </authorList>
    </citation>
    <scope>NUCLEOTIDE SEQUENCE [LARGE SCALE GENOMIC DNA]</scope>
    <source>
        <strain evidence="5">DSM 24913</strain>
    </source>
</reference>
<name>A0A1N7LPZ0_9GAMM</name>
<protein>
    <submittedName>
        <fullName evidence="4">LEA14-like dessication related protein</fullName>
    </submittedName>
</protein>
<proteinExistence type="inferred from homology"/>
<evidence type="ECO:0000313" key="4">
    <source>
        <dbReference type="EMBL" id="SIS75925.1"/>
    </source>
</evidence>
<evidence type="ECO:0000256" key="2">
    <source>
        <dbReference type="SAM" id="SignalP"/>
    </source>
</evidence>
<dbReference type="PANTHER" id="PTHR31459">
    <property type="match status" value="1"/>
</dbReference>
<evidence type="ECO:0000256" key="1">
    <source>
        <dbReference type="ARBA" id="ARBA00005960"/>
    </source>
</evidence>
<dbReference type="AlphaFoldDB" id="A0A1N7LPZ0"/>
<feature type="signal peptide" evidence="2">
    <location>
        <begin position="1"/>
        <end position="23"/>
    </location>
</feature>
<evidence type="ECO:0000259" key="3">
    <source>
        <dbReference type="SMART" id="SM00769"/>
    </source>
</evidence>